<accession>A0A2N5M355</accession>
<dbReference type="PANTHER" id="PTHR43150:SF2">
    <property type="entry name" value="HYPERKINETIC, ISOFORM M"/>
    <property type="match status" value="1"/>
</dbReference>
<dbReference type="EMBL" id="PGUY01000051">
    <property type="protein sequence ID" value="PLT28794.1"/>
    <property type="molecule type" value="Genomic_DNA"/>
</dbReference>
<gene>
    <name evidence="5" type="ORF">CUU66_16390</name>
</gene>
<dbReference type="InterPro" id="IPR036812">
    <property type="entry name" value="NAD(P)_OxRdtase_dom_sf"/>
</dbReference>
<dbReference type="OrthoDB" id="9773828at2"/>
<keyword evidence="2" id="KW-0521">NADP</keyword>
<dbReference type="PANTHER" id="PTHR43150">
    <property type="entry name" value="HYPERKINETIC, ISOFORM M"/>
    <property type="match status" value="1"/>
</dbReference>
<comment type="caution">
    <text evidence="5">The sequence shown here is derived from an EMBL/GenBank/DDBJ whole genome shotgun (WGS) entry which is preliminary data.</text>
</comment>
<dbReference type="InterPro" id="IPR005399">
    <property type="entry name" value="K_chnl_volt-dep_bsu_KCNAB-rel"/>
</dbReference>
<dbReference type="Pfam" id="PF00248">
    <property type="entry name" value="Aldo_ket_red"/>
    <property type="match status" value="1"/>
</dbReference>
<protein>
    <submittedName>
        <fullName evidence="5">Aldo/keto reductase</fullName>
    </submittedName>
</protein>
<evidence type="ECO:0000256" key="2">
    <source>
        <dbReference type="ARBA" id="ARBA00022857"/>
    </source>
</evidence>
<evidence type="ECO:0000313" key="6">
    <source>
        <dbReference type="Proteomes" id="UP000234748"/>
    </source>
</evidence>
<proteinExistence type="inferred from homology"/>
<dbReference type="GO" id="GO:0016491">
    <property type="term" value="F:oxidoreductase activity"/>
    <property type="evidence" value="ECO:0007669"/>
    <property type="project" value="UniProtKB-KW"/>
</dbReference>
<dbReference type="Gene3D" id="3.20.20.100">
    <property type="entry name" value="NADP-dependent oxidoreductase domain"/>
    <property type="match status" value="1"/>
</dbReference>
<dbReference type="CDD" id="cd19074">
    <property type="entry name" value="Aldo_ket_red_shaker-like"/>
    <property type="match status" value="1"/>
</dbReference>
<keyword evidence="6" id="KW-1185">Reference proteome</keyword>
<evidence type="ECO:0000259" key="4">
    <source>
        <dbReference type="Pfam" id="PF00248"/>
    </source>
</evidence>
<name>A0A2N5M355_9BACI</name>
<comment type="similarity">
    <text evidence="1">Belongs to the shaker potassium channel beta subunit family.</text>
</comment>
<feature type="domain" description="NADP-dependent oxidoreductase" evidence="4">
    <location>
        <begin position="15"/>
        <end position="314"/>
    </location>
</feature>
<sequence>MKYRRLGRSGLKVSEIGLGSWLTYGTAVEEDLSAACIHKAYELGINFFDTANAYNKGAAELVLGKALKEYQRSSYVLATKVFFSMGKGPNDRGLSRKHIMEQCEASLKRLGVDYIDLYQCHRYDPETPVDETLRALDDLVSQGKILYAGVSEWSASQITDAVHIAKARNLRPLISNQPIYNMLVRYIEKEVLPVSGKEGLGQVVFSPLAQGILTGKYKSGHEVPAASRAANEGTNTWINSYLNDDVLTRVAKLGEIAHSLDVELSQLALAWVLRQPGVSSAIIGASRPEQVEQNVKASGLEIPQNALDEIDIVLEEISGFVPIW</sequence>
<dbReference type="FunFam" id="3.20.20.100:FF:000004">
    <property type="entry name" value="Oxidoreductase, aldo/keto reductase"/>
    <property type="match status" value="1"/>
</dbReference>
<reference evidence="5 6" key="1">
    <citation type="submission" date="2017-11" db="EMBL/GenBank/DDBJ databases">
        <title>Comparitive Functional Genomics of Dry Heat Resistant strains isolated from the Viking Spacecraft.</title>
        <authorList>
            <person name="Seuylemezian A."/>
            <person name="Cooper K."/>
            <person name="Vaishampayan P."/>
        </authorList>
    </citation>
    <scope>NUCLEOTIDE SEQUENCE [LARGE SCALE GENOMIC DNA]</scope>
    <source>
        <strain evidence="5 6">V1-29</strain>
    </source>
</reference>
<dbReference type="RefSeq" id="WP_101644088.1">
    <property type="nucleotide sequence ID" value="NZ_PGUY01000051.1"/>
</dbReference>
<dbReference type="InterPro" id="IPR023210">
    <property type="entry name" value="NADP_OxRdtase_dom"/>
</dbReference>
<dbReference type="GO" id="GO:0005829">
    <property type="term" value="C:cytosol"/>
    <property type="evidence" value="ECO:0007669"/>
    <property type="project" value="UniProtKB-ARBA"/>
</dbReference>
<dbReference type="AlphaFoldDB" id="A0A2N5M355"/>
<evidence type="ECO:0000256" key="1">
    <source>
        <dbReference type="ARBA" id="ARBA00006515"/>
    </source>
</evidence>
<dbReference type="SUPFAM" id="SSF51430">
    <property type="entry name" value="NAD(P)-linked oxidoreductase"/>
    <property type="match status" value="1"/>
</dbReference>
<organism evidence="5 6">
    <name type="scientific">Peribacillus deserti</name>
    <dbReference type="NCBI Taxonomy" id="673318"/>
    <lineage>
        <taxon>Bacteria</taxon>
        <taxon>Bacillati</taxon>
        <taxon>Bacillota</taxon>
        <taxon>Bacilli</taxon>
        <taxon>Bacillales</taxon>
        <taxon>Bacillaceae</taxon>
        <taxon>Peribacillus</taxon>
    </lineage>
</organism>
<keyword evidence="3" id="KW-0560">Oxidoreductase</keyword>
<evidence type="ECO:0000313" key="5">
    <source>
        <dbReference type="EMBL" id="PLT28794.1"/>
    </source>
</evidence>
<dbReference type="Proteomes" id="UP000234748">
    <property type="component" value="Unassembled WGS sequence"/>
</dbReference>
<evidence type="ECO:0000256" key="3">
    <source>
        <dbReference type="ARBA" id="ARBA00023002"/>
    </source>
</evidence>